<evidence type="ECO:0000256" key="1">
    <source>
        <dbReference type="SAM" id="Coils"/>
    </source>
</evidence>
<keyword evidence="3" id="KW-1185">Reference proteome</keyword>
<name>A0ABM5Z2I6_9BURK</name>
<organism evidence="2 3">
    <name type="scientific">Collimonas pratensis</name>
    <dbReference type="NCBI Taxonomy" id="279113"/>
    <lineage>
        <taxon>Bacteria</taxon>
        <taxon>Pseudomonadati</taxon>
        <taxon>Pseudomonadota</taxon>
        <taxon>Betaproteobacteria</taxon>
        <taxon>Burkholderiales</taxon>
        <taxon>Oxalobacteraceae</taxon>
        <taxon>Collimonas</taxon>
    </lineage>
</organism>
<proteinExistence type="predicted"/>
<keyword evidence="1" id="KW-0175">Coiled coil</keyword>
<dbReference type="RefSeq" id="WP_156479899.1">
    <property type="nucleotide sequence ID" value="NZ_CP013236.1"/>
</dbReference>
<evidence type="ECO:0000313" key="2">
    <source>
        <dbReference type="EMBL" id="AMP13300.1"/>
    </source>
</evidence>
<reference evidence="2 3" key="1">
    <citation type="submission" date="2015-11" db="EMBL/GenBank/DDBJ databases">
        <title>Exploring the genomic traits of fungus-feeding bacterial genus Collimonas.</title>
        <authorList>
            <person name="Song C."/>
            <person name="Schmidt R."/>
            <person name="de Jager V."/>
            <person name="Krzyzanowska D."/>
            <person name="Jongedijk E."/>
            <person name="Cankar K."/>
            <person name="Beekwilder J."/>
            <person name="van Veen A."/>
            <person name="de Boer W."/>
            <person name="van Veen J.A."/>
            <person name="Garbeva P."/>
        </authorList>
    </citation>
    <scope>NUCLEOTIDE SEQUENCE [LARGE SCALE GENOMIC DNA]</scope>
    <source>
        <strain evidence="2 3">Ter291</strain>
    </source>
</reference>
<feature type="coiled-coil region" evidence="1">
    <location>
        <begin position="236"/>
        <end position="266"/>
    </location>
</feature>
<protein>
    <submittedName>
        <fullName evidence="2">Competence CoiA-like family protein</fullName>
    </submittedName>
</protein>
<dbReference type="Proteomes" id="UP000074914">
    <property type="component" value="Chromosome"/>
</dbReference>
<accession>A0ABM5Z2I6</accession>
<gene>
    <name evidence="2" type="ORF">CPter291_1022</name>
</gene>
<sequence>MNTQKFTDLNSLISLSAIHHRMVVYALNEQEELVHVDSVNRGKLCKCRCLSCGEALVARQGDLKSHSFAHESGAECLYAVETMLQWLAKELIVAHGFFITPELNIYESLSGPLRRIEAQENLDSSKVSINSARIEKRVTRTRPDLVLQANGRELLIEITISKKIDAKRLASIEQCQLSAVEINLSKTHLATVADFERILFTDNGYKQWLFNVKEVKIRNILRARNLEQLSLQDHEYKQKLIEEEALEAAKNRQQRETAEKNKAEENAHISDMLTAVLSQRPGLVLDRDDRKIYYRLKDGGLWFLWGQNDRLYLIAKNGNEQVIKVLRKIGLNYDEINLCYLALQSQYLSITHQLGFSS</sequence>
<evidence type="ECO:0000313" key="3">
    <source>
        <dbReference type="Proteomes" id="UP000074914"/>
    </source>
</evidence>
<dbReference type="EMBL" id="CP013236">
    <property type="protein sequence ID" value="AMP13300.1"/>
    <property type="molecule type" value="Genomic_DNA"/>
</dbReference>